<evidence type="ECO:0000256" key="1">
    <source>
        <dbReference type="SAM" id="MobiDB-lite"/>
    </source>
</evidence>
<sequence>MDDKIDKKRIPKRPSLIKEHTEDYGERLKSCPEQRPPEDIEGDAKAFYFPFVVKVNKQITGYLQKKYSAWKKG</sequence>
<evidence type="ECO:0000313" key="2">
    <source>
        <dbReference type="EMBL" id="TVY08223.1"/>
    </source>
</evidence>
<dbReference type="AlphaFoldDB" id="A0A559K813"/>
<evidence type="ECO:0000313" key="3">
    <source>
        <dbReference type="Proteomes" id="UP000317036"/>
    </source>
</evidence>
<dbReference type="Proteomes" id="UP000317036">
    <property type="component" value="Unassembled WGS sequence"/>
</dbReference>
<name>A0A559K813_9BACL</name>
<proteinExistence type="predicted"/>
<dbReference type="EMBL" id="VNJI01000026">
    <property type="protein sequence ID" value="TVY08223.1"/>
    <property type="molecule type" value="Genomic_DNA"/>
</dbReference>
<feature type="compositionally biased region" description="Basic and acidic residues" evidence="1">
    <location>
        <begin position="16"/>
        <end position="37"/>
    </location>
</feature>
<protein>
    <submittedName>
        <fullName evidence="2">Uncharacterized protein</fullName>
    </submittedName>
</protein>
<gene>
    <name evidence="2" type="ORF">FPZ49_20190</name>
</gene>
<keyword evidence="3" id="KW-1185">Reference proteome</keyword>
<accession>A0A559K813</accession>
<organism evidence="2 3">
    <name type="scientific">Paenibacillus cremeus</name>
    <dbReference type="NCBI Taxonomy" id="2163881"/>
    <lineage>
        <taxon>Bacteria</taxon>
        <taxon>Bacillati</taxon>
        <taxon>Bacillota</taxon>
        <taxon>Bacilli</taxon>
        <taxon>Bacillales</taxon>
        <taxon>Paenibacillaceae</taxon>
        <taxon>Paenibacillus</taxon>
    </lineage>
</organism>
<comment type="caution">
    <text evidence="2">The sequence shown here is derived from an EMBL/GenBank/DDBJ whole genome shotgun (WGS) entry which is preliminary data.</text>
</comment>
<reference evidence="2 3" key="1">
    <citation type="submission" date="2019-07" db="EMBL/GenBank/DDBJ databases">
        <authorList>
            <person name="Kim J."/>
        </authorList>
    </citation>
    <scope>NUCLEOTIDE SEQUENCE [LARGE SCALE GENOMIC DNA]</scope>
    <source>
        <strain evidence="2 3">JC52</strain>
    </source>
</reference>
<feature type="region of interest" description="Disordered" evidence="1">
    <location>
        <begin position="1"/>
        <end position="37"/>
    </location>
</feature>